<dbReference type="SUPFAM" id="SSF48317">
    <property type="entry name" value="Acid phosphatase/Vanadium-dependent haloperoxidase"/>
    <property type="match status" value="1"/>
</dbReference>
<dbReference type="AlphaFoldDB" id="A0A2L0D2Z7"/>
<feature type="transmembrane region" description="Helical" evidence="1">
    <location>
        <begin position="7"/>
        <end position="25"/>
    </location>
</feature>
<reference evidence="3 4" key="2">
    <citation type="submission" date="2018-02" db="EMBL/GenBank/DDBJ databases">
        <title>Whole genome sequencing analysis of Streptococcus pluranimalium isolated from cattle infected mastitis in China.</title>
        <authorList>
            <person name="Zhang J.-R."/>
            <person name="Hu G.-Z."/>
        </authorList>
    </citation>
    <scope>NUCLEOTIDE SEQUENCE [LARGE SCALE GENOMIC DNA]</scope>
    <source>
        <strain evidence="3 4">TH11417</strain>
    </source>
</reference>
<evidence type="ECO:0000259" key="2">
    <source>
        <dbReference type="SMART" id="SM00014"/>
    </source>
</evidence>
<dbReference type="Pfam" id="PF01569">
    <property type="entry name" value="PAP2"/>
    <property type="match status" value="1"/>
</dbReference>
<sequence>MKNKQTYLLRASIALVLFMILGYTVKFYPETLVTFDEAIQTAVRGSLPASATSFFSGVTVLGNTLTFVLMLLVLVAFIYFVKKWKMEAIFLGITGALSGLLIVGSKYLYGRARPSLEHLVSAHGFSFPSGHATGSMMIYGFMLIIAHQRIKSKGLRILVEALIALLIALIGLSRIYVGVHYPTDVLGGFILGFACLNIIYPFYDQKRFESRFQGKQK</sequence>
<feature type="transmembrane region" description="Helical" evidence="1">
    <location>
        <begin position="185"/>
        <end position="203"/>
    </location>
</feature>
<proteinExistence type="predicted"/>
<feature type="domain" description="Phosphatidic acid phosphatase type 2/haloperoxidase" evidence="2">
    <location>
        <begin position="88"/>
        <end position="200"/>
    </location>
</feature>
<feature type="transmembrane region" description="Helical" evidence="1">
    <location>
        <begin position="129"/>
        <end position="146"/>
    </location>
</feature>
<dbReference type="EMBL" id="CP025536">
    <property type="protein sequence ID" value="AUW96010.1"/>
    <property type="molecule type" value="Genomic_DNA"/>
</dbReference>
<dbReference type="OrthoDB" id="9789113at2"/>
<feature type="transmembrane region" description="Helical" evidence="1">
    <location>
        <begin position="158"/>
        <end position="179"/>
    </location>
</feature>
<organism evidence="3 4">
    <name type="scientific">Streptococcus pluranimalium</name>
    <dbReference type="NCBI Taxonomy" id="82348"/>
    <lineage>
        <taxon>Bacteria</taxon>
        <taxon>Bacillati</taxon>
        <taxon>Bacillota</taxon>
        <taxon>Bacilli</taxon>
        <taxon>Lactobacillales</taxon>
        <taxon>Streptococcaceae</taxon>
        <taxon>Streptococcus</taxon>
    </lineage>
</organism>
<dbReference type="CDD" id="cd03392">
    <property type="entry name" value="PAP2_like_2"/>
    <property type="match status" value="1"/>
</dbReference>
<dbReference type="InterPro" id="IPR000326">
    <property type="entry name" value="PAP2/HPO"/>
</dbReference>
<feature type="transmembrane region" description="Helical" evidence="1">
    <location>
        <begin position="54"/>
        <end position="81"/>
    </location>
</feature>
<dbReference type="PANTHER" id="PTHR14969">
    <property type="entry name" value="SPHINGOSINE-1-PHOSPHATE PHOSPHOHYDROLASE"/>
    <property type="match status" value="1"/>
</dbReference>
<protein>
    <submittedName>
        <fullName evidence="3">Phosphatase PAP2 family protein</fullName>
    </submittedName>
</protein>
<keyword evidence="1" id="KW-0472">Membrane</keyword>
<dbReference type="KEGG" id="splr:C0J00_02145"/>
<evidence type="ECO:0000313" key="4">
    <source>
        <dbReference type="Proteomes" id="UP000238956"/>
    </source>
</evidence>
<dbReference type="RefSeq" id="WP_104967351.1">
    <property type="nucleotide sequence ID" value="NZ_CP025536.1"/>
</dbReference>
<dbReference type="Proteomes" id="UP000238956">
    <property type="component" value="Chromosome"/>
</dbReference>
<keyword evidence="4" id="KW-1185">Reference proteome</keyword>
<dbReference type="PANTHER" id="PTHR14969:SF13">
    <property type="entry name" value="AT30094P"/>
    <property type="match status" value="1"/>
</dbReference>
<name>A0A2L0D2Z7_9STRE</name>
<dbReference type="InterPro" id="IPR036938">
    <property type="entry name" value="PAP2/HPO_sf"/>
</dbReference>
<keyword evidence="1" id="KW-0812">Transmembrane</keyword>
<evidence type="ECO:0000256" key="1">
    <source>
        <dbReference type="SAM" id="Phobius"/>
    </source>
</evidence>
<gene>
    <name evidence="3" type="ORF">C0J00_02145</name>
</gene>
<reference evidence="3 4" key="1">
    <citation type="submission" date="2017-12" db="EMBL/GenBank/DDBJ databases">
        <authorList>
            <person name="Hurst M.R.H."/>
        </authorList>
    </citation>
    <scope>NUCLEOTIDE SEQUENCE [LARGE SCALE GENOMIC DNA]</scope>
    <source>
        <strain evidence="3 4">TH11417</strain>
    </source>
</reference>
<accession>A0A2L0D2Z7</accession>
<dbReference type="GeneID" id="98392713"/>
<evidence type="ECO:0000313" key="3">
    <source>
        <dbReference type="EMBL" id="AUW96010.1"/>
    </source>
</evidence>
<dbReference type="SMART" id="SM00014">
    <property type="entry name" value="acidPPc"/>
    <property type="match status" value="1"/>
</dbReference>
<feature type="transmembrane region" description="Helical" evidence="1">
    <location>
        <begin position="88"/>
        <end position="109"/>
    </location>
</feature>
<dbReference type="Gene3D" id="1.20.144.10">
    <property type="entry name" value="Phosphatidic acid phosphatase type 2/haloperoxidase"/>
    <property type="match status" value="2"/>
</dbReference>
<keyword evidence="1" id="KW-1133">Transmembrane helix</keyword>